<organism evidence="2 3">
    <name type="scientific">Neoarthrinium moseri</name>
    <dbReference type="NCBI Taxonomy" id="1658444"/>
    <lineage>
        <taxon>Eukaryota</taxon>
        <taxon>Fungi</taxon>
        <taxon>Dikarya</taxon>
        <taxon>Ascomycota</taxon>
        <taxon>Pezizomycotina</taxon>
        <taxon>Sordariomycetes</taxon>
        <taxon>Xylariomycetidae</taxon>
        <taxon>Amphisphaeriales</taxon>
        <taxon>Apiosporaceae</taxon>
        <taxon>Neoarthrinium</taxon>
    </lineage>
</organism>
<feature type="chain" id="PRO_5040297554" evidence="1">
    <location>
        <begin position="24"/>
        <end position="303"/>
    </location>
</feature>
<dbReference type="PROSITE" id="PS51257">
    <property type="entry name" value="PROKAR_LIPOPROTEIN"/>
    <property type="match status" value="1"/>
</dbReference>
<evidence type="ECO:0000313" key="3">
    <source>
        <dbReference type="Proteomes" id="UP000829685"/>
    </source>
</evidence>
<sequence length="303" mass="32052">MRASVFRSASLAALCSGFLGCQALQGWPKQGTIVQGNAVQFDQATWERNLAKPNSTGSFPVSGFDISKNYSSQTIDGWRLSVNVSSGIPDSETLNPGNGSGQVFTGTSIFLQAPRDVVNNIDSDQSTTLDTPWKICVTVVSNGPQVDPSTADNGTCSGFSSQCISDLQQAFADKFAENQDCYRLPPDPASCGSAFNSGNLTTQQFPISYANGTEIFATASDAHDSSNTTAYDAAVRTEWPVLVVWGWNIRAHVSGDQKPTVQLTCIRANEAVSGTNTSSSQSLPRASPIIAVSVAIAVGLMLF</sequence>
<reference evidence="2" key="1">
    <citation type="submission" date="2021-03" db="EMBL/GenBank/DDBJ databases">
        <title>Revisited historic fungal species revealed as producer of novel bioactive compounds through whole genome sequencing and comparative genomics.</title>
        <authorList>
            <person name="Vignolle G.A."/>
            <person name="Hochenegger N."/>
            <person name="Mach R.L."/>
            <person name="Mach-Aigner A.R."/>
            <person name="Javad Rahimi M."/>
            <person name="Salim K.A."/>
            <person name="Chan C.M."/>
            <person name="Lim L.B.L."/>
            <person name="Cai F."/>
            <person name="Druzhinina I.S."/>
            <person name="U'Ren J.M."/>
            <person name="Derntl C."/>
        </authorList>
    </citation>
    <scope>NUCLEOTIDE SEQUENCE</scope>
    <source>
        <strain evidence="2">TUCIM 5799</strain>
    </source>
</reference>
<keyword evidence="3" id="KW-1185">Reference proteome</keyword>
<name>A0A9Q0AKX6_9PEZI</name>
<evidence type="ECO:0000313" key="2">
    <source>
        <dbReference type="EMBL" id="KAI1860555.1"/>
    </source>
</evidence>
<comment type="caution">
    <text evidence="2">The sequence shown here is derived from an EMBL/GenBank/DDBJ whole genome shotgun (WGS) entry which is preliminary data.</text>
</comment>
<keyword evidence="1" id="KW-0732">Signal</keyword>
<dbReference type="Proteomes" id="UP000829685">
    <property type="component" value="Unassembled WGS sequence"/>
</dbReference>
<accession>A0A9Q0AKX6</accession>
<feature type="signal peptide" evidence="1">
    <location>
        <begin position="1"/>
        <end position="23"/>
    </location>
</feature>
<gene>
    <name evidence="2" type="ORF">JX265_009954</name>
</gene>
<proteinExistence type="predicted"/>
<evidence type="ECO:0000256" key="1">
    <source>
        <dbReference type="SAM" id="SignalP"/>
    </source>
</evidence>
<protein>
    <submittedName>
        <fullName evidence="2">Uncharacterized protein</fullName>
    </submittedName>
</protein>
<dbReference type="AlphaFoldDB" id="A0A9Q0AKX6"/>
<dbReference type="EMBL" id="JAFIMR010000031">
    <property type="protein sequence ID" value="KAI1860555.1"/>
    <property type="molecule type" value="Genomic_DNA"/>
</dbReference>